<evidence type="ECO:0000313" key="3">
    <source>
        <dbReference type="Proteomes" id="UP001055439"/>
    </source>
</evidence>
<gene>
    <name evidence="2" type="ORF">MUK42_36598</name>
</gene>
<evidence type="ECO:0000256" key="1">
    <source>
        <dbReference type="SAM" id="MobiDB-lite"/>
    </source>
</evidence>
<dbReference type="EMBL" id="CP097506">
    <property type="protein sequence ID" value="URD97409.1"/>
    <property type="molecule type" value="Genomic_DNA"/>
</dbReference>
<feature type="compositionally biased region" description="Pro residues" evidence="1">
    <location>
        <begin position="15"/>
        <end position="25"/>
    </location>
</feature>
<dbReference type="PANTHER" id="PTHR31170:SF25">
    <property type="entry name" value="BNAA09G04570D PROTEIN"/>
    <property type="match status" value="1"/>
</dbReference>
<dbReference type="Pfam" id="PF03140">
    <property type="entry name" value="DUF247"/>
    <property type="match status" value="1"/>
</dbReference>
<dbReference type="Proteomes" id="UP001055439">
    <property type="component" value="Chromosome 4"/>
</dbReference>
<evidence type="ECO:0000313" key="2">
    <source>
        <dbReference type="EMBL" id="URD97409.1"/>
    </source>
</evidence>
<dbReference type="AlphaFoldDB" id="A0A9E7JYW6"/>
<keyword evidence="3" id="KW-1185">Reference proteome</keyword>
<protein>
    <submittedName>
        <fullName evidence="2">UPF0481 protein</fullName>
    </submittedName>
</protein>
<dbReference type="OrthoDB" id="785554at2759"/>
<sequence>MSTETPKRPPRRQKWPPPPPPPPPQFGGVPGNMSIAGEQIDITIHPNWVASLKETEQQEDRRTEQPTIFRVLPNLRGIDPMAYEPTIVSLGPFHHHESHLKAMDHLKWYYLNKFLGRNPEKPLEDYLKLIEDNERQARMASSEEVQMSSDDFVQMNDAA</sequence>
<reference evidence="2" key="1">
    <citation type="submission" date="2022-05" db="EMBL/GenBank/DDBJ databases">
        <title>The Musa troglodytarum L. genome provides insights into the mechanism of non-climacteric behaviour and enrichment of carotenoids.</title>
        <authorList>
            <person name="Wang J."/>
        </authorList>
    </citation>
    <scope>NUCLEOTIDE SEQUENCE</scope>
    <source>
        <tissue evidence="2">Leaf</tissue>
    </source>
</reference>
<name>A0A9E7JYW6_9LILI</name>
<feature type="region of interest" description="Disordered" evidence="1">
    <location>
        <begin position="140"/>
        <end position="159"/>
    </location>
</feature>
<feature type="region of interest" description="Disordered" evidence="1">
    <location>
        <begin position="1"/>
        <end position="36"/>
    </location>
</feature>
<accession>A0A9E7JYW6</accession>
<proteinExistence type="predicted"/>
<organism evidence="2 3">
    <name type="scientific">Musa troglodytarum</name>
    <name type="common">fe'i banana</name>
    <dbReference type="NCBI Taxonomy" id="320322"/>
    <lineage>
        <taxon>Eukaryota</taxon>
        <taxon>Viridiplantae</taxon>
        <taxon>Streptophyta</taxon>
        <taxon>Embryophyta</taxon>
        <taxon>Tracheophyta</taxon>
        <taxon>Spermatophyta</taxon>
        <taxon>Magnoliopsida</taxon>
        <taxon>Liliopsida</taxon>
        <taxon>Zingiberales</taxon>
        <taxon>Musaceae</taxon>
        <taxon>Musa</taxon>
    </lineage>
</organism>
<dbReference type="PANTHER" id="PTHR31170">
    <property type="entry name" value="BNAC04G53230D PROTEIN"/>
    <property type="match status" value="1"/>
</dbReference>
<dbReference type="InterPro" id="IPR004158">
    <property type="entry name" value="DUF247_pln"/>
</dbReference>